<organism evidence="2 3">
    <name type="scientific">Hibiscus trionum</name>
    <name type="common">Flower of an hour</name>
    <dbReference type="NCBI Taxonomy" id="183268"/>
    <lineage>
        <taxon>Eukaryota</taxon>
        <taxon>Viridiplantae</taxon>
        <taxon>Streptophyta</taxon>
        <taxon>Embryophyta</taxon>
        <taxon>Tracheophyta</taxon>
        <taxon>Spermatophyta</taxon>
        <taxon>Magnoliopsida</taxon>
        <taxon>eudicotyledons</taxon>
        <taxon>Gunneridae</taxon>
        <taxon>Pentapetalae</taxon>
        <taxon>rosids</taxon>
        <taxon>malvids</taxon>
        <taxon>Malvales</taxon>
        <taxon>Malvaceae</taxon>
        <taxon>Malvoideae</taxon>
        <taxon>Hibiscus</taxon>
    </lineage>
</organism>
<feature type="region of interest" description="Disordered" evidence="1">
    <location>
        <begin position="1"/>
        <end position="23"/>
    </location>
</feature>
<sequence>MDGSDSTPTPMVGMPALMSDADSPLSDAREYRSIIGSLLYAYYTRPNIAFSLNKLAQYMHQSCEQHLVAVKRVLCYLNGTLDYSFCSHHLPLVMLLQPFQMLNGEAIQTIGAVF</sequence>
<dbReference type="PANTHER" id="PTHR11439">
    <property type="entry name" value="GAG-POL-RELATED RETROTRANSPOSON"/>
    <property type="match status" value="1"/>
</dbReference>
<keyword evidence="3" id="KW-1185">Reference proteome</keyword>
<dbReference type="Proteomes" id="UP001165190">
    <property type="component" value="Unassembled WGS sequence"/>
</dbReference>
<name>A0A9W7LUE9_HIBTR</name>
<comment type="caution">
    <text evidence="2">The sequence shown here is derived from an EMBL/GenBank/DDBJ whole genome shotgun (WGS) entry which is preliminary data.</text>
</comment>
<dbReference type="EMBL" id="BSYR01000011">
    <property type="protein sequence ID" value="GMI75620.1"/>
    <property type="molecule type" value="Genomic_DNA"/>
</dbReference>
<dbReference type="PANTHER" id="PTHR11439:SF463">
    <property type="entry name" value="REVERSE TRANSCRIPTASE TY1_COPIA-TYPE DOMAIN-CONTAINING PROTEIN"/>
    <property type="match status" value="1"/>
</dbReference>
<gene>
    <name evidence="2" type="ORF">HRI_001231300</name>
</gene>
<evidence type="ECO:0000256" key="1">
    <source>
        <dbReference type="SAM" id="MobiDB-lite"/>
    </source>
</evidence>
<protein>
    <recommendedName>
        <fullName evidence="4">Reverse transcriptase Ty1/copia-type domain-containing protein</fullName>
    </recommendedName>
</protein>
<evidence type="ECO:0008006" key="4">
    <source>
        <dbReference type="Google" id="ProtNLM"/>
    </source>
</evidence>
<reference evidence="2" key="1">
    <citation type="submission" date="2023-05" db="EMBL/GenBank/DDBJ databases">
        <title>Genome and transcriptome analyses reveal genes involved in the formation of fine ridges on petal epidermal cells in Hibiscus trionum.</title>
        <authorList>
            <person name="Koshimizu S."/>
            <person name="Masuda S."/>
            <person name="Ishii T."/>
            <person name="Shirasu K."/>
            <person name="Hoshino A."/>
            <person name="Arita M."/>
        </authorList>
    </citation>
    <scope>NUCLEOTIDE SEQUENCE</scope>
    <source>
        <strain evidence="2">Hamamatsu line</strain>
    </source>
</reference>
<accession>A0A9W7LUE9</accession>
<evidence type="ECO:0000313" key="2">
    <source>
        <dbReference type="EMBL" id="GMI75620.1"/>
    </source>
</evidence>
<dbReference type="OrthoDB" id="1931513at2759"/>
<dbReference type="AlphaFoldDB" id="A0A9W7LUE9"/>
<proteinExistence type="predicted"/>
<evidence type="ECO:0000313" key="3">
    <source>
        <dbReference type="Proteomes" id="UP001165190"/>
    </source>
</evidence>